<evidence type="ECO:0000259" key="7">
    <source>
        <dbReference type="Pfam" id="PF06454"/>
    </source>
</evidence>
<keyword evidence="3 6" id="KW-0812">Transmembrane</keyword>
<dbReference type="AlphaFoldDB" id="A0AAV1HPS5"/>
<evidence type="ECO:0000256" key="2">
    <source>
        <dbReference type="ARBA" id="ARBA00006779"/>
    </source>
</evidence>
<dbReference type="PANTHER" id="PTHR31142">
    <property type="entry name" value="TOBAMOVIRUS MULTIPLICATION PROTEIN 1-LIKE ISOFORM X1"/>
    <property type="match status" value="1"/>
</dbReference>
<evidence type="ECO:0000313" key="9">
    <source>
        <dbReference type="Proteomes" id="UP001314263"/>
    </source>
</evidence>
<evidence type="ECO:0000256" key="4">
    <source>
        <dbReference type="ARBA" id="ARBA00022989"/>
    </source>
</evidence>
<proteinExistence type="inferred from homology"/>
<dbReference type="Pfam" id="PF06454">
    <property type="entry name" value="THH1_TOM1-3_dom"/>
    <property type="match status" value="1"/>
</dbReference>
<comment type="subcellular location">
    <subcellularLocation>
        <location evidence="1">Endomembrane system</location>
        <topology evidence="1">Multi-pass membrane protein</topology>
    </subcellularLocation>
</comment>
<keyword evidence="9" id="KW-1185">Reference proteome</keyword>
<gene>
    <name evidence="8" type="ORF">CVIRNUC_000177</name>
</gene>
<protein>
    <recommendedName>
        <fullName evidence="7">THH1/TOM1/TOM3 domain-containing protein</fullName>
    </recommendedName>
</protein>
<feature type="transmembrane region" description="Helical" evidence="6">
    <location>
        <begin position="141"/>
        <end position="160"/>
    </location>
</feature>
<accession>A0AAV1HPS5</accession>
<feature type="transmembrane region" description="Helical" evidence="6">
    <location>
        <begin position="217"/>
        <end position="240"/>
    </location>
</feature>
<dbReference type="GO" id="GO:0012505">
    <property type="term" value="C:endomembrane system"/>
    <property type="evidence" value="ECO:0007669"/>
    <property type="project" value="UniProtKB-SubCell"/>
</dbReference>
<comment type="caution">
    <text evidence="8">The sequence shown here is derived from an EMBL/GenBank/DDBJ whole genome shotgun (WGS) entry which is preliminary data.</text>
</comment>
<feature type="transmembrane region" description="Helical" evidence="6">
    <location>
        <begin position="71"/>
        <end position="90"/>
    </location>
</feature>
<keyword evidence="5 6" id="KW-0472">Membrane</keyword>
<feature type="transmembrane region" description="Helical" evidence="6">
    <location>
        <begin position="260"/>
        <end position="278"/>
    </location>
</feature>
<sequence length="296" mass="33290">MRVHDLLVYQGSGTLERLPAWWEDIDDDPRWQDSVFIALAVAYGTLAVVALVQLFRIQARTVAFGWTTQKVFHLLNALVCILRCVVFALRDRVSEIHPSALQSVLLDLPGLLFFTTYTLLVLFWAEIYHQARSLPTASLRPIFMVFNAVVYAVDAVLWILTGLAHSNATLSLLRVISSAFIALVSISAAIGFLLYGGRLYLMLRRFPIESRGRRKKLREVGCVTAICAACFTLRAVIVAWSAIDSEDADLDVLDHPLLNLIYYTACELVPSALVLYILRKLPPRRSQQGYQQIPVR</sequence>
<dbReference type="EMBL" id="CAUYUE010000001">
    <property type="protein sequence ID" value="CAK0732760.1"/>
    <property type="molecule type" value="Genomic_DNA"/>
</dbReference>
<dbReference type="InterPro" id="IPR040226">
    <property type="entry name" value="THH1/TOM1/TOM3"/>
</dbReference>
<dbReference type="InterPro" id="IPR009457">
    <property type="entry name" value="THH1/TOM1/TOM3_dom"/>
</dbReference>
<evidence type="ECO:0000313" key="8">
    <source>
        <dbReference type="EMBL" id="CAK0732760.1"/>
    </source>
</evidence>
<evidence type="ECO:0000256" key="3">
    <source>
        <dbReference type="ARBA" id="ARBA00022692"/>
    </source>
</evidence>
<feature type="domain" description="THH1/TOM1/TOM3" evidence="7">
    <location>
        <begin position="20"/>
        <end position="293"/>
    </location>
</feature>
<evidence type="ECO:0000256" key="6">
    <source>
        <dbReference type="SAM" id="Phobius"/>
    </source>
</evidence>
<name>A0AAV1HPS5_9CHLO</name>
<dbReference type="Proteomes" id="UP001314263">
    <property type="component" value="Unassembled WGS sequence"/>
</dbReference>
<organism evidence="8 9">
    <name type="scientific">Coccomyxa viridis</name>
    <dbReference type="NCBI Taxonomy" id="1274662"/>
    <lineage>
        <taxon>Eukaryota</taxon>
        <taxon>Viridiplantae</taxon>
        <taxon>Chlorophyta</taxon>
        <taxon>core chlorophytes</taxon>
        <taxon>Trebouxiophyceae</taxon>
        <taxon>Trebouxiophyceae incertae sedis</taxon>
        <taxon>Coccomyxaceae</taxon>
        <taxon>Coccomyxa</taxon>
    </lineage>
</organism>
<reference evidence="8 9" key="1">
    <citation type="submission" date="2023-10" db="EMBL/GenBank/DDBJ databases">
        <authorList>
            <person name="Maclean D."/>
            <person name="Macfadyen A."/>
        </authorList>
    </citation>
    <scope>NUCLEOTIDE SEQUENCE [LARGE SCALE GENOMIC DNA]</scope>
</reference>
<feature type="transmembrane region" description="Helical" evidence="6">
    <location>
        <begin position="172"/>
        <end position="196"/>
    </location>
</feature>
<dbReference type="PANTHER" id="PTHR31142:SF3">
    <property type="entry name" value="THH1_TOM1_TOM3 DOMAIN-CONTAINING PROTEIN"/>
    <property type="match status" value="1"/>
</dbReference>
<keyword evidence="4 6" id="KW-1133">Transmembrane helix</keyword>
<evidence type="ECO:0000256" key="1">
    <source>
        <dbReference type="ARBA" id="ARBA00004127"/>
    </source>
</evidence>
<feature type="transmembrane region" description="Helical" evidence="6">
    <location>
        <begin position="35"/>
        <end position="59"/>
    </location>
</feature>
<evidence type="ECO:0000256" key="5">
    <source>
        <dbReference type="ARBA" id="ARBA00023136"/>
    </source>
</evidence>
<comment type="similarity">
    <text evidence="2">Belongs to the plant tobamovirus multiplication TOM1 protein family.</text>
</comment>
<feature type="transmembrane region" description="Helical" evidence="6">
    <location>
        <begin position="110"/>
        <end position="129"/>
    </location>
</feature>